<protein>
    <submittedName>
        <fullName evidence="2">Uncharacterized protein</fullName>
    </submittedName>
</protein>
<sequence length="145" mass="16190">MIRTLLKIGLLLVVGLLGYNYFFGDAEEKAQSREIVGKAGELGKDAWNLLVSERQKMREGKYDDALEKLDGLYTSLRGKAKELQDSDALARIQELNERRLELEKALGSDGSELSSAAKRKLDDLTADTEELMNEMETKSQPAAPR</sequence>
<evidence type="ECO:0000313" key="3">
    <source>
        <dbReference type="Proteomes" id="UP000650081"/>
    </source>
</evidence>
<feature type="region of interest" description="Disordered" evidence="1">
    <location>
        <begin position="106"/>
        <end position="145"/>
    </location>
</feature>
<reference evidence="2" key="1">
    <citation type="submission" date="2020-08" db="EMBL/GenBank/DDBJ databases">
        <title>Lewinella bacteria from marine environments.</title>
        <authorList>
            <person name="Zhong Y."/>
        </authorList>
    </citation>
    <scope>NUCLEOTIDE SEQUENCE</scope>
    <source>
        <strain evidence="2">KCTC 42187</strain>
    </source>
</reference>
<comment type="caution">
    <text evidence="2">The sequence shown here is derived from an EMBL/GenBank/DDBJ whole genome shotgun (WGS) entry which is preliminary data.</text>
</comment>
<organism evidence="2 3">
    <name type="scientific">Neolewinella lacunae</name>
    <dbReference type="NCBI Taxonomy" id="1517758"/>
    <lineage>
        <taxon>Bacteria</taxon>
        <taxon>Pseudomonadati</taxon>
        <taxon>Bacteroidota</taxon>
        <taxon>Saprospiria</taxon>
        <taxon>Saprospirales</taxon>
        <taxon>Lewinellaceae</taxon>
        <taxon>Neolewinella</taxon>
    </lineage>
</organism>
<gene>
    <name evidence="2" type="ORF">H9S92_15335</name>
</gene>
<dbReference type="AlphaFoldDB" id="A0A923PRR1"/>
<feature type="compositionally biased region" description="Acidic residues" evidence="1">
    <location>
        <begin position="124"/>
        <end position="133"/>
    </location>
</feature>
<accession>A0A923PRR1</accession>
<dbReference type="RefSeq" id="WP_187467575.1">
    <property type="nucleotide sequence ID" value="NZ_JACSIT010000139.1"/>
</dbReference>
<dbReference type="EMBL" id="JACSIT010000139">
    <property type="protein sequence ID" value="MBC6995542.1"/>
    <property type="molecule type" value="Genomic_DNA"/>
</dbReference>
<evidence type="ECO:0000313" key="2">
    <source>
        <dbReference type="EMBL" id="MBC6995542.1"/>
    </source>
</evidence>
<dbReference type="Proteomes" id="UP000650081">
    <property type="component" value="Unassembled WGS sequence"/>
</dbReference>
<name>A0A923PRR1_9BACT</name>
<evidence type="ECO:0000256" key="1">
    <source>
        <dbReference type="SAM" id="MobiDB-lite"/>
    </source>
</evidence>
<proteinExistence type="predicted"/>
<keyword evidence="3" id="KW-1185">Reference proteome</keyword>